<evidence type="ECO:0000256" key="3">
    <source>
        <dbReference type="ARBA" id="ARBA00023125"/>
    </source>
</evidence>
<evidence type="ECO:0000256" key="2">
    <source>
        <dbReference type="ARBA" id="ARBA00023015"/>
    </source>
</evidence>
<evidence type="ECO:0000259" key="5">
    <source>
        <dbReference type="PROSITE" id="PS50937"/>
    </source>
</evidence>
<sequence length="255" mass="30132">MSDEITISELAKLMKVSVHQIRYFEEKGVLHPAYIAENHYRMYGVDEIYRLSHILLLRKMGLSVQMIKECLSNLTTVQITSLFRQALADTEAAITQLQQTKHLISKLLQEKDHIPRDEDQVTYYIDTREEIHLSLWFHMEAQEYLQARQLIQLKENIPNLFEADIHYAYDETDTVGIYTQKEGANDLVLPRGKYFSRHVYVQIEAELKEHIKEFYAYAEHQGYTYHGPLIMVEKSYLSLFTPEKLHYELLLQMID</sequence>
<dbReference type="GO" id="GO:0003677">
    <property type="term" value="F:DNA binding"/>
    <property type="evidence" value="ECO:0007669"/>
    <property type="project" value="UniProtKB-KW"/>
</dbReference>
<dbReference type="Proteomes" id="UP001364764">
    <property type="component" value="Chromosome"/>
</dbReference>
<feature type="domain" description="HTH merR-type" evidence="5">
    <location>
        <begin position="4"/>
        <end position="73"/>
    </location>
</feature>
<keyword evidence="1" id="KW-0678">Repressor</keyword>
<keyword evidence="2" id="KW-0805">Transcription regulation</keyword>
<dbReference type="InterPro" id="IPR009061">
    <property type="entry name" value="DNA-bd_dom_put_sf"/>
</dbReference>
<evidence type="ECO:0000256" key="4">
    <source>
        <dbReference type="ARBA" id="ARBA00023163"/>
    </source>
</evidence>
<keyword evidence="3" id="KW-0238">DNA-binding</keyword>
<evidence type="ECO:0000313" key="7">
    <source>
        <dbReference type="Proteomes" id="UP001364764"/>
    </source>
</evidence>
<accession>A0ABD8ALQ7</accession>
<dbReference type="PRINTS" id="PR00040">
    <property type="entry name" value="HTHMERR"/>
</dbReference>
<evidence type="ECO:0000313" key="6">
    <source>
        <dbReference type="EMBL" id="WWP17974.1"/>
    </source>
</evidence>
<organism evidence="6 7">
    <name type="scientific">Paenibacillus amylolyticus</name>
    <dbReference type="NCBI Taxonomy" id="1451"/>
    <lineage>
        <taxon>Bacteria</taxon>
        <taxon>Bacillati</taxon>
        <taxon>Bacillota</taxon>
        <taxon>Bacilli</taxon>
        <taxon>Bacillales</taxon>
        <taxon>Paenibacillaceae</taxon>
        <taxon>Paenibacillus</taxon>
    </lineage>
</organism>
<dbReference type="PANTHER" id="PTHR30204">
    <property type="entry name" value="REDOX-CYCLING DRUG-SENSING TRANSCRIPTIONAL ACTIVATOR SOXR"/>
    <property type="match status" value="1"/>
</dbReference>
<dbReference type="InterPro" id="IPR000551">
    <property type="entry name" value="MerR-type_HTH_dom"/>
</dbReference>
<dbReference type="SMART" id="SM00422">
    <property type="entry name" value="HTH_MERR"/>
    <property type="match status" value="1"/>
</dbReference>
<reference evidence="6 7" key="1">
    <citation type="submission" date="2024-02" db="EMBL/GenBank/DDBJ databases">
        <title>Complete sequences of two Paenibacillus sp. strains and one Lysinibacillus strain isolated from the environment on STAA medium highlight biotechnological potential.</title>
        <authorList>
            <person name="Attere S.A."/>
            <person name="Piche L.C."/>
            <person name="Intertaglia L."/>
            <person name="Lami R."/>
            <person name="Charette S.J."/>
            <person name="Vincent A.T."/>
        </authorList>
    </citation>
    <scope>NUCLEOTIDE SEQUENCE [LARGE SCALE GENOMIC DNA]</scope>
    <source>
        <strain evidence="6 7">Y5S-7</strain>
    </source>
</reference>
<name>A0ABD8ALQ7_PAEAM</name>
<gene>
    <name evidence="6" type="ORF">V6668_15725</name>
</gene>
<dbReference type="PROSITE" id="PS50937">
    <property type="entry name" value="HTH_MERR_2"/>
    <property type="match status" value="1"/>
</dbReference>
<dbReference type="Pfam" id="PF13411">
    <property type="entry name" value="MerR_1"/>
    <property type="match status" value="1"/>
</dbReference>
<dbReference type="RefSeq" id="WP_338706051.1">
    <property type="nucleotide sequence ID" value="NZ_CP145892.1"/>
</dbReference>
<keyword evidence="4" id="KW-0804">Transcription</keyword>
<protein>
    <submittedName>
        <fullName evidence="6">MerR family transcriptional regulator</fullName>
    </submittedName>
</protein>
<dbReference type="AlphaFoldDB" id="A0ABD8ALQ7"/>
<dbReference type="PANTHER" id="PTHR30204:SF69">
    <property type="entry name" value="MERR-FAMILY TRANSCRIPTIONAL REGULATOR"/>
    <property type="match status" value="1"/>
</dbReference>
<proteinExistence type="predicted"/>
<dbReference type="Gene3D" id="1.10.1660.10">
    <property type="match status" value="1"/>
</dbReference>
<dbReference type="SUPFAM" id="SSF46955">
    <property type="entry name" value="Putative DNA-binding domain"/>
    <property type="match status" value="1"/>
</dbReference>
<evidence type="ECO:0000256" key="1">
    <source>
        <dbReference type="ARBA" id="ARBA00022491"/>
    </source>
</evidence>
<dbReference type="InterPro" id="IPR047057">
    <property type="entry name" value="MerR_fam"/>
</dbReference>
<dbReference type="EMBL" id="CP145892">
    <property type="protein sequence ID" value="WWP17974.1"/>
    <property type="molecule type" value="Genomic_DNA"/>
</dbReference>
<dbReference type="GeneID" id="93476944"/>